<name>A0ABT0RBG8_9BACT</name>
<sequence>MELKISEKERQELLNLLKQTESEKEKAKAICEQKRVNKEEDKKAFEEKLSRMTPDEKANYIFAKLKKGYSAIIEVAIKENMHDPDMFEFISFTGQPLKVESGRTDIKAIYKFRGKNALGAKVLNSLECKINTDTGALYDIQNPKAGE</sequence>
<gene>
    <name evidence="2" type="ORF">M8N44_13280</name>
</gene>
<protein>
    <submittedName>
        <fullName evidence="2">Uncharacterized protein</fullName>
    </submittedName>
</protein>
<dbReference type="GeneID" id="84024849"/>
<evidence type="ECO:0000313" key="2">
    <source>
        <dbReference type="EMBL" id="MCL6658283.1"/>
    </source>
</evidence>
<keyword evidence="1" id="KW-0175">Coiled coil</keyword>
<feature type="coiled-coil region" evidence="1">
    <location>
        <begin position="3"/>
        <end position="48"/>
    </location>
</feature>
<comment type="caution">
    <text evidence="2">The sequence shown here is derived from an EMBL/GenBank/DDBJ whole genome shotgun (WGS) entry which is preliminary data.</text>
</comment>
<accession>A0ABT0RBG8</accession>
<proteinExistence type="predicted"/>
<keyword evidence="3" id="KW-1185">Reference proteome</keyword>
<dbReference type="RefSeq" id="WP_102729110.1">
    <property type="nucleotide sequence ID" value="NZ_CP072027.1"/>
</dbReference>
<dbReference type="EMBL" id="JAMGSI010000003">
    <property type="protein sequence ID" value="MCL6658283.1"/>
    <property type="molecule type" value="Genomic_DNA"/>
</dbReference>
<evidence type="ECO:0000256" key="1">
    <source>
        <dbReference type="SAM" id="Coils"/>
    </source>
</evidence>
<evidence type="ECO:0000313" key="3">
    <source>
        <dbReference type="Proteomes" id="UP001202031"/>
    </source>
</evidence>
<dbReference type="Proteomes" id="UP001202031">
    <property type="component" value="Unassembled WGS sequence"/>
</dbReference>
<organism evidence="2 3">
    <name type="scientific">Akkermansia massiliensis</name>
    <dbReference type="NCBI Taxonomy" id="2927224"/>
    <lineage>
        <taxon>Bacteria</taxon>
        <taxon>Pseudomonadati</taxon>
        <taxon>Verrucomicrobiota</taxon>
        <taxon>Verrucomicrobiia</taxon>
        <taxon>Verrucomicrobiales</taxon>
        <taxon>Akkermansiaceae</taxon>
        <taxon>Akkermansia</taxon>
    </lineage>
</organism>
<reference evidence="2 3" key="1">
    <citation type="submission" date="2022-03" db="EMBL/GenBank/DDBJ databases">
        <title>Taxonomic description of new species and reclassification of some bacterial strains.</title>
        <authorList>
            <person name="Ndongo S."/>
        </authorList>
    </citation>
    <scope>NUCLEOTIDE SEQUENCE [LARGE SCALE GENOMIC DNA]</scope>
    <source>
        <strain evidence="2 3">Marseille-P6666</strain>
    </source>
</reference>